<dbReference type="Gene3D" id="3.40.50.1820">
    <property type="entry name" value="alpha/beta hydrolase"/>
    <property type="match status" value="1"/>
</dbReference>
<sequence length="244" mass="26942">MRRRGVTRDPVQRRALVLSVLAGCLLAGEAQSPGTRDHFPYLVEIPADPVRFDSFALIISGDGGWADLDQQLGEILQSRGMSVLGWDALNYFWKHRKAEEVAQDLDKAIRTYSELWNLPRVVLIGFSFGADVMPSAYNRLPPETQEKVALISLLSTSKDVDYEVTASGFIGMGGSDEIPIGPEMARMDQTKVQCVYGEEEADETGCLLLDPKKAQVIRTAGGHHFDEDYARLADRILARLADAS</sequence>
<organism evidence="2 3">
    <name type="scientific">Roseomonas mucosa</name>
    <dbReference type="NCBI Taxonomy" id="207340"/>
    <lineage>
        <taxon>Bacteria</taxon>
        <taxon>Pseudomonadati</taxon>
        <taxon>Pseudomonadota</taxon>
        <taxon>Alphaproteobacteria</taxon>
        <taxon>Acetobacterales</taxon>
        <taxon>Roseomonadaceae</taxon>
        <taxon>Roseomonas</taxon>
    </lineage>
</organism>
<evidence type="ECO:0000313" key="2">
    <source>
        <dbReference type="EMBL" id="SUE42067.1"/>
    </source>
</evidence>
<protein>
    <submittedName>
        <fullName evidence="2">Type IV secretory pathway, VirJ component</fullName>
    </submittedName>
</protein>
<dbReference type="InterPro" id="IPR029058">
    <property type="entry name" value="AB_hydrolase_fold"/>
</dbReference>
<feature type="domain" description="Bacterial virulence" evidence="1">
    <location>
        <begin position="53"/>
        <end position="242"/>
    </location>
</feature>
<dbReference type="RefSeq" id="WP_115359257.1">
    <property type="nucleotide sequence ID" value="NZ_CP025189.1"/>
</dbReference>
<dbReference type="InterPro" id="IPR010333">
    <property type="entry name" value="VirJ"/>
</dbReference>
<dbReference type="Pfam" id="PF06057">
    <property type="entry name" value="VirJ"/>
    <property type="match status" value="1"/>
</dbReference>
<dbReference type="Proteomes" id="UP000254919">
    <property type="component" value="Unassembled WGS sequence"/>
</dbReference>
<gene>
    <name evidence="2" type="ORF">NCTC13291_03685</name>
</gene>
<dbReference type="SUPFAM" id="SSF53474">
    <property type="entry name" value="alpha/beta-Hydrolases"/>
    <property type="match status" value="1"/>
</dbReference>
<proteinExistence type="predicted"/>
<accession>A0A379N3X1</accession>
<reference evidence="2 3" key="1">
    <citation type="submission" date="2018-06" db="EMBL/GenBank/DDBJ databases">
        <authorList>
            <consortium name="Pathogen Informatics"/>
            <person name="Doyle S."/>
        </authorList>
    </citation>
    <scope>NUCLEOTIDE SEQUENCE [LARGE SCALE GENOMIC DNA]</scope>
    <source>
        <strain evidence="2 3">NCTC13291</strain>
    </source>
</reference>
<dbReference type="PIRSF" id="PIRSF029063">
    <property type="entry name" value="IV_sec_VirJ"/>
    <property type="match status" value="1"/>
</dbReference>
<evidence type="ECO:0000313" key="3">
    <source>
        <dbReference type="Proteomes" id="UP000254919"/>
    </source>
</evidence>
<dbReference type="EMBL" id="UGVN01000001">
    <property type="protein sequence ID" value="SUE42067.1"/>
    <property type="molecule type" value="Genomic_DNA"/>
</dbReference>
<name>A0A379N3X1_9PROT</name>
<dbReference type="AlphaFoldDB" id="A0A379N3X1"/>
<evidence type="ECO:0000259" key="1">
    <source>
        <dbReference type="Pfam" id="PF06057"/>
    </source>
</evidence>
<dbReference type="InterPro" id="IPR011225">
    <property type="entry name" value="IV_sec_VirJ"/>
</dbReference>